<keyword evidence="13" id="KW-0675">Receptor</keyword>
<evidence type="ECO:0000256" key="3">
    <source>
        <dbReference type="ARBA" id="ARBA00022452"/>
    </source>
</evidence>
<dbReference type="Gene3D" id="2.170.130.10">
    <property type="entry name" value="TonB-dependent receptor, plug domain"/>
    <property type="match status" value="1"/>
</dbReference>
<keyword evidence="5 9" id="KW-0798">TonB box</keyword>
<protein>
    <submittedName>
        <fullName evidence="13">TonB-dependent receptor</fullName>
    </submittedName>
</protein>
<dbReference type="PATRIC" id="fig|1129794.4.peg.3095"/>
<keyword evidence="2 8" id="KW-0813">Transport</keyword>
<dbReference type="Gene3D" id="2.40.170.20">
    <property type="entry name" value="TonB-dependent receptor, beta-barrel domain"/>
    <property type="match status" value="1"/>
</dbReference>
<dbReference type="HOGENOM" id="CLU_010745_1_1_6"/>
<dbReference type="PANTHER" id="PTHR47234">
    <property type="match status" value="1"/>
</dbReference>
<evidence type="ECO:0000256" key="1">
    <source>
        <dbReference type="ARBA" id="ARBA00004571"/>
    </source>
</evidence>
<sequence length="878" mass="94115">MLKQNKLSKAIKMGLMSCAISTVGLSSVMAQESSAPDNAASDNVEKVIITGSRGAPRSIADSAVPVDVFSEDDLVAVPFTDTNDILKTLVPSYSLGRQPISDGGSFIRPASLRGMPTDKTLVLINSKRRHRSALVQIGGSGTQGADIATIPSSALKGVEVLRDGAAAQYGSDAIAGVINFQLKDNSEGGSLSVDMGQYYEGDGEQFTVTGNIGFALGDKGFFSLSGEISDTSSTNRGEQYCESWACVDVNSADFLTGLDTSLSGYSEEAFIAGLADANLGGEDVVQPWGQPNNSATRLFFNSGYEFSDTMKLYAFGNYSASEGDGSFYYRYPGNGTIEDIRLENGSLYSPLEKFPGGFTPRFTGEITDFSLVSGLEGEFANEMKYDFSARYGSNKIEYTLENTINPSMGPDSPTKFHPGDLINEELQLSADFTQFFDMGFSTEVVLAFGLTYMEESYELVEGDPDSYNVGAYSSPDPHGFCNDDGSASTDGLAVISVGSTLDCTDSDDAVYTAVGVGSNGFPGYSDIYSETYDRDMAGIYVDLSTDVTDALFLQGALRYEDYSDFGSELVGKVAFKYSLTDDVNLRGSVGTGFRAPTPGQQGTTNVSTRLPDGLPVATGLFPALSSVGQALGADALKPETSLNYSLGMAGSFDALSLTVDFYRIELEDRFYAVSTIDVSTDPDSGDAYDKYLALVAADVDGANTIGGVNYFQNAFDTVTNGMDIVATYTMDDTVLTGSLNYNSTEIDSDASLYLNSEDEYDLENALPKWRGVLSAKHSFDMLSVLIRANFYGTYENAINSSATVVQEYDAGVMFDLELNYQINDGLSLAAGARNIFDTYPEKDGVNGSSDDCCGAVYWSGNNVDWQGGYYYARLNYIF</sequence>
<evidence type="ECO:0000256" key="5">
    <source>
        <dbReference type="ARBA" id="ARBA00023077"/>
    </source>
</evidence>
<keyword evidence="6 8" id="KW-0472">Membrane</keyword>
<evidence type="ECO:0000256" key="9">
    <source>
        <dbReference type="RuleBase" id="RU003357"/>
    </source>
</evidence>
<dbReference type="InterPro" id="IPR000531">
    <property type="entry name" value="Beta-barrel_TonB"/>
</dbReference>
<dbReference type="InterPro" id="IPR036942">
    <property type="entry name" value="Beta-barrel_TonB_sf"/>
</dbReference>
<dbReference type="GO" id="GO:0009279">
    <property type="term" value="C:cell outer membrane"/>
    <property type="evidence" value="ECO:0007669"/>
    <property type="project" value="UniProtKB-SubCell"/>
</dbReference>
<keyword evidence="14" id="KW-1185">Reference proteome</keyword>
<dbReference type="eggNOG" id="COG1629">
    <property type="taxonomic scope" value="Bacteria"/>
</dbReference>
<proteinExistence type="inferred from homology"/>
<dbReference type="Pfam" id="PF07715">
    <property type="entry name" value="Plug"/>
    <property type="match status" value="1"/>
</dbReference>
<keyword evidence="10" id="KW-0732">Signal</keyword>
<dbReference type="AlphaFoldDB" id="K6Z3A6"/>
<dbReference type="SUPFAM" id="SSF56935">
    <property type="entry name" value="Porins"/>
    <property type="match status" value="1"/>
</dbReference>
<name>K6Z3A6_9ALTE</name>
<dbReference type="PANTHER" id="PTHR47234:SF3">
    <property type="entry name" value="SECRETIN_TONB SHORT N-TERMINAL DOMAIN-CONTAINING PROTEIN"/>
    <property type="match status" value="1"/>
</dbReference>
<feature type="domain" description="TonB-dependent receptor-like beta-barrel" evidence="11">
    <location>
        <begin position="313"/>
        <end position="835"/>
    </location>
</feature>
<dbReference type="OrthoDB" id="9805434at2"/>
<keyword evidence="7 8" id="KW-0998">Cell outer membrane</keyword>
<keyword evidence="4 8" id="KW-0812">Transmembrane</keyword>
<dbReference type="PROSITE" id="PS52016">
    <property type="entry name" value="TONB_DEPENDENT_REC_3"/>
    <property type="match status" value="1"/>
</dbReference>
<evidence type="ECO:0000256" key="10">
    <source>
        <dbReference type="SAM" id="SignalP"/>
    </source>
</evidence>
<evidence type="ECO:0000256" key="4">
    <source>
        <dbReference type="ARBA" id="ARBA00022692"/>
    </source>
</evidence>
<dbReference type="Pfam" id="PF00593">
    <property type="entry name" value="TonB_dep_Rec_b-barrel"/>
    <property type="match status" value="1"/>
</dbReference>
<dbReference type="InterPro" id="IPR037066">
    <property type="entry name" value="Plug_dom_sf"/>
</dbReference>
<comment type="subcellular location">
    <subcellularLocation>
        <location evidence="1 8">Cell outer membrane</location>
        <topology evidence="1 8">Multi-pass membrane protein</topology>
    </subcellularLocation>
</comment>
<dbReference type="KEGG" id="gps:C427_3112"/>
<evidence type="ECO:0000256" key="8">
    <source>
        <dbReference type="PROSITE-ProRule" id="PRU01360"/>
    </source>
</evidence>
<evidence type="ECO:0000256" key="2">
    <source>
        <dbReference type="ARBA" id="ARBA00022448"/>
    </source>
</evidence>
<dbReference type="EMBL" id="CP003837">
    <property type="protein sequence ID" value="AGH45221.1"/>
    <property type="molecule type" value="Genomic_DNA"/>
</dbReference>
<dbReference type="RefSeq" id="WP_007641719.1">
    <property type="nucleotide sequence ID" value="NC_020514.1"/>
</dbReference>
<dbReference type="InterPro" id="IPR012910">
    <property type="entry name" value="Plug_dom"/>
</dbReference>
<dbReference type="eggNOG" id="COG4771">
    <property type="taxonomic scope" value="Bacteria"/>
</dbReference>
<accession>K6Z3A6</accession>
<dbReference type="Proteomes" id="UP000011864">
    <property type="component" value="Chromosome"/>
</dbReference>
<dbReference type="InterPro" id="IPR039426">
    <property type="entry name" value="TonB-dep_rcpt-like"/>
</dbReference>
<gene>
    <name evidence="13" type="ORF">C427_3112</name>
</gene>
<keyword evidence="3 8" id="KW-1134">Transmembrane beta strand</keyword>
<organism evidence="13 14">
    <name type="scientific">Paraglaciecola psychrophila 170</name>
    <dbReference type="NCBI Taxonomy" id="1129794"/>
    <lineage>
        <taxon>Bacteria</taxon>
        <taxon>Pseudomonadati</taxon>
        <taxon>Pseudomonadota</taxon>
        <taxon>Gammaproteobacteria</taxon>
        <taxon>Alteromonadales</taxon>
        <taxon>Alteromonadaceae</taxon>
        <taxon>Paraglaciecola</taxon>
    </lineage>
</organism>
<feature type="signal peptide" evidence="10">
    <location>
        <begin position="1"/>
        <end position="30"/>
    </location>
</feature>
<comment type="similarity">
    <text evidence="8 9">Belongs to the TonB-dependent receptor family.</text>
</comment>
<evidence type="ECO:0000256" key="7">
    <source>
        <dbReference type="ARBA" id="ARBA00023237"/>
    </source>
</evidence>
<dbReference type="STRING" id="1129794.C427_3112"/>
<evidence type="ECO:0000256" key="6">
    <source>
        <dbReference type="ARBA" id="ARBA00023136"/>
    </source>
</evidence>
<feature type="domain" description="TonB-dependent receptor plug" evidence="12">
    <location>
        <begin position="60"/>
        <end position="177"/>
    </location>
</feature>
<evidence type="ECO:0000259" key="11">
    <source>
        <dbReference type="Pfam" id="PF00593"/>
    </source>
</evidence>
<evidence type="ECO:0000313" key="13">
    <source>
        <dbReference type="EMBL" id="AGH45221.1"/>
    </source>
</evidence>
<feature type="chain" id="PRO_5003897989" evidence="10">
    <location>
        <begin position="31"/>
        <end position="878"/>
    </location>
</feature>
<evidence type="ECO:0000259" key="12">
    <source>
        <dbReference type="Pfam" id="PF07715"/>
    </source>
</evidence>
<reference evidence="13 14" key="1">
    <citation type="journal article" date="2013" name="Genome Announc.">
        <title>Complete Genome Sequence of Glaciecola psychrophila Strain 170T.</title>
        <authorList>
            <person name="Yin J."/>
            <person name="Chen J."/>
            <person name="Liu G."/>
            <person name="Yu Y."/>
            <person name="Song L."/>
            <person name="Wang X."/>
            <person name="Qu X."/>
        </authorList>
    </citation>
    <scope>NUCLEOTIDE SEQUENCE [LARGE SCALE GENOMIC DNA]</scope>
    <source>
        <strain evidence="13 14">170</strain>
    </source>
</reference>
<evidence type="ECO:0000313" key="14">
    <source>
        <dbReference type="Proteomes" id="UP000011864"/>
    </source>
</evidence>